<keyword evidence="7" id="KW-1133">Transmembrane helix</keyword>
<evidence type="ECO:0000256" key="2">
    <source>
        <dbReference type="ARBA" id="ARBA00022729"/>
    </source>
</evidence>
<dbReference type="PANTHER" id="PTHR45842">
    <property type="entry name" value="SYNAPTIC ADHESION-LIKE MOLECULE SALM"/>
    <property type="match status" value="1"/>
</dbReference>
<feature type="compositionally biased region" description="Low complexity" evidence="6">
    <location>
        <begin position="843"/>
        <end position="853"/>
    </location>
</feature>
<gene>
    <name evidence="9" type="ORF">CVLEPA_LOCUS31845</name>
</gene>
<feature type="region of interest" description="Disordered" evidence="6">
    <location>
        <begin position="831"/>
        <end position="944"/>
    </location>
</feature>
<dbReference type="Pfam" id="PF13855">
    <property type="entry name" value="LRR_8"/>
    <property type="match status" value="1"/>
</dbReference>
<feature type="domain" description="Ig-like" evidence="8">
    <location>
        <begin position="1502"/>
        <end position="1592"/>
    </location>
</feature>
<sequence length="1698" mass="187512">MHLYESLRANKKALLVADVMTTAQVNEKRSAGKRRPFRKTMSSQATLIITPVLLSLLLLLTPVSTSRSRRIGRGQHHHSSHHENRARRQTLLDNTLRRNPVLTSSSIPDTLQDARKRTQPQSRDCPTQCKCSLGKYVQCTFRSLTEIPNNIAPSVRKLNIAYNRLATIKLGAFTEYSRSLRYLFLQSNELKMVQGAFANLTRLEILRLSHNKLISVRKLLLSDMVSLKRLYLDNNKINFIHPEALRGSTKLSLLQLDGNQLSHLHPDTFVTVKFDHYFRYSNLQRLYLSNNQFKVLPRSLLSGINNLQQVYLHGNPWECSCQLQWLHQWMRESGKNRCKVTLRGAVGPICAQCASPVFLKGQEVTSVSHDNITCSAPRFVGGNVNQSSTELFDDHPTLMEIENEETLFTLGSRPKPTMSLRLDGRAGSLVLMRCSVTSNPTTSVVQQTEEEDTYVGNMDARMGCELEYPKEISRLEEILAPYLNSALKLTAISDRPVNAEAPSEYSVDLVNEPLSALASPGSGLRISNAAVSSLDSFFRSPSSTITIFGNLFRPEEAKLGLLFQTTVIHRLDRGEKVRDFPWTMAGAPSSFRMDAHLALERSTKILKCRAMGFPRPDLSWVLPDNTMVRPNSRSGRFKVFGNGRLLIRQVMKTDSGVYRCLSQSVTPGGSMTEDIGSLFLHVVKDEGDVSTAKLVTLPVGSEWTSNCTAEASPYATVSWVAPNSRLIFGKDTRNYQDITGNKYANIRIKSVGIENEGLYRCVAANRAGRSVHSVLLQVRNVSDEVETVSTSTTSTSPPTEEERLSSATTTTVASTTTSAFKPTMRILLTDPTSSVSVDDKTKSTSSSTPTTSSEENLTKTVVEDDSDSDDSSLVVPAIKVQVPHTKRSHNGNVVDSNEQVDESVNGTLLGDNTSNELNREEEEEKEEEEEAENIEDAGSINTEETIRVDYGEPLEISCPVENSTDISWSFSPHSKPNSRRNRDSFSEVISRIHLMPTMNFKQTNQLEVSRTTEHHNGTFLCRSKNEMHRYHVTVAAVPPRFTKPEFSEITVEYGKSITILCSAEGTPAPEITWSWPIHYVMSAVVRNGDRAVPITRVYAEPDNSLHIEEITPTFGVTYLCTATNIAGKVEQPVLVQVSSKAPVIDQPEVLSTISDVGDQVLMDCAARGVPQPRHMWILPNGETIYATNSTTLRMHVLENGSLVINQALQEDEGPYGCIATNALGEASIQVSLTVISDVSMSREASSSTTLSSTTTATTTNSSTMPSLSTTTSTMKLAAIPTTTTPTSTTTTTTTVNAASKSTTASTSTPTTTKTTVKAASKSTTASTMKLVTIPTTTTPTSTTPTTTRVNSGRKSTTSTMTGPTINSKTSSSPTVVANTTKSPYLKTFRVSGYVYHDRPAYLRCRTLFPILPHKPTSVTASTSKRRYRHRDVMVRWTLPTGDEAAFPSLAPSWRHRVYRNGTLRIIKTRLKDNGTYFCIATEKKTGRQMKTVINLSIATLSPILRQHAYSTTKVRRGRSASADCSANGYPKPHIYWQAPSGKTYTAGQYATGLRVQPGGRLVVYRVNTANAGRYVCTASNIAGNVSRVVKVELHGFPPRIRSVRAATQWARNGHSVRLSCPVEGVPKPYLYWTLPTGKTIRLNEALFEKGTTRSKMAVLSSGTLTVNRVSNKDTGFYRCHVRNRMGSDMKAVSLKVFY</sequence>
<proteinExistence type="predicted"/>
<feature type="region of interest" description="Disordered" evidence="6">
    <location>
        <begin position="1241"/>
        <end position="1314"/>
    </location>
</feature>
<keyword evidence="1" id="KW-0433">Leucine-rich repeat</keyword>
<evidence type="ECO:0000313" key="10">
    <source>
        <dbReference type="Proteomes" id="UP001642483"/>
    </source>
</evidence>
<reference evidence="9 10" key="1">
    <citation type="submission" date="2024-02" db="EMBL/GenBank/DDBJ databases">
        <authorList>
            <person name="Daric V."/>
            <person name="Darras S."/>
        </authorList>
    </citation>
    <scope>NUCLEOTIDE SEQUENCE [LARGE SCALE GENOMIC DNA]</scope>
</reference>
<dbReference type="PANTHER" id="PTHR45842:SF25">
    <property type="entry name" value="CARBOXYPEPTIDASE N SUBUNIT 2-LIKE"/>
    <property type="match status" value="1"/>
</dbReference>
<dbReference type="Gene3D" id="3.80.10.10">
    <property type="entry name" value="Ribonuclease Inhibitor"/>
    <property type="match status" value="2"/>
</dbReference>
<dbReference type="InterPro" id="IPR050467">
    <property type="entry name" value="LRFN"/>
</dbReference>
<evidence type="ECO:0000256" key="7">
    <source>
        <dbReference type="SAM" id="Phobius"/>
    </source>
</evidence>
<feature type="transmembrane region" description="Helical" evidence="7">
    <location>
        <begin position="45"/>
        <end position="63"/>
    </location>
</feature>
<keyword evidence="3" id="KW-0677">Repeat</keyword>
<dbReference type="InterPro" id="IPR013783">
    <property type="entry name" value="Ig-like_fold"/>
</dbReference>
<protein>
    <recommendedName>
        <fullName evidence="8">Ig-like domain-containing protein</fullName>
    </recommendedName>
</protein>
<organism evidence="9 10">
    <name type="scientific">Clavelina lepadiformis</name>
    <name type="common">Light-bulb sea squirt</name>
    <name type="synonym">Ascidia lepadiformis</name>
    <dbReference type="NCBI Taxonomy" id="159417"/>
    <lineage>
        <taxon>Eukaryota</taxon>
        <taxon>Metazoa</taxon>
        <taxon>Chordata</taxon>
        <taxon>Tunicata</taxon>
        <taxon>Ascidiacea</taxon>
        <taxon>Aplousobranchia</taxon>
        <taxon>Clavelinidae</taxon>
        <taxon>Clavelina</taxon>
    </lineage>
</organism>
<dbReference type="SMART" id="SM00082">
    <property type="entry name" value="LRRCT"/>
    <property type="match status" value="1"/>
</dbReference>
<feature type="region of interest" description="Disordered" evidence="6">
    <location>
        <begin position="67"/>
        <end position="124"/>
    </location>
</feature>
<keyword evidence="7" id="KW-0472">Membrane</keyword>
<dbReference type="PROSITE" id="PS50835">
    <property type="entry name" value="IG_LIKE"/>
    <property type="match status" value="7"/>
</dbReference>
<keyword evidence="7" id="KW-0812">Transmembrane</keyword>
<evidence type="ECO:0000256" key="3">
    <source>
        <dbReference type="ARBA" id="ARBA00022737"/>
    </source>
</evidence>
<keyword evidence="4" id="KW-1015">Disulfide bond</keyword>
<dbReference type="InterPro" id="IPR000483">
    <property type="entry name" value="Cys-rich_flank_reg_C"/>
</dbReference>
<feature type="compositionally biased region" description="Polar residues" evidence="6">
    <location>
        <begin position="1348"/>
        <end position="1376"/>
    </location>
</feature>
<dbReference type="InterPro" id="IPR036179">
    <property type="entry name" value="Ig-like_dom_sf"/>
</dbReference>
<evidence type="ECO:0000313" key="9">
    <source>
        <dbReference type="EMBL" id="CAK8698413.1"/>
    </source>
</evidence>
<dbReference type="Pfam" id="PF07679">
    <property type="entry name" value="I-set"/>
    <property type="match status" value="4"/>
</dbReference>
<dbReference type="InterPro" id="IPR013098">
    <property type="entry name" value="Ig_I-set"/>
</dbReference>
<dbReference type="Proteomes" id="UP001642483">
    <property type="component" value="Unassembled WGS sequence"/>
</dbReference>
<dbReference type="InterPro" id="IPR032675">
    <property type="entry name" value="LRR_dom_sf"/>
</dbReference>
<feature type="compositionally biased region" description="Low complexity" evidence="6">
    <location>
        <begin position="1241"/>
        <end position="1273"/>
    </location>
</feature>
<feature type="domain" description="Ig-like" evidence="8">
    <location>
        <begin position="1598"/>
        <end position="1693"/>
    </location>
</feature>
<evidence type="ECO:0000259" key="8">
    <source>
        <dbReference type="PROSITE" id="PS50835"/>
    </source>
</evidence>
<feature type="region of interest" description="Disordered" evidence="6">
    <location>
        <begin position="783"/>
        <end position="816"/>
    </location>
</feature>
<keyword evidence="10" id="KW-1185">Reference proteome</keyword>
<keyword evidence="5" id="KW-0325">Glycoprotein</keyword>
<dbReference type="InterPro" id="IPR000372">
    <property type="entry name" value="LRRNT"/>
</dbReference>
<dbReference type="InterPro" id="IPR001611">
    <property type="entry name" value="Leu-rich_rpt"/>
</dbReference>
<dbReference type="SMART" id="SM00013">
    <property type="entry name" value="LRRNT"/>
    <property type="match status" value="1"/>
</dbReference>
<feature type="compositionally biased region" description="Polar residues" evidence="6">
    <location>
        <begin position="890"/>
        <end position="914"/>
    </location>
</feature>
<feature type="compositionally biased region" description="Low complexity" evidence="6">
    <location>
        <begin position="1281"/>
        <end position="1314"/>
    </location>
</feature>
<feature type="domain" description="Ig-like" evidence="8">
    <location>
        <begin position="700"/>
        <end position="777"/>
    </location>
</feature>
<evidence type="ECO:0000256" key="1">
    <source>
        <dbReference type="ARBA" id="ARBA00022614"/>
    </source>
</evidence>
<comment type="caution">
    <text evidence="9">The sequence shown here is derived from an EMBL/GenBank/DDBJ whole genome shotgun (WGS) entry which is preliminary data.</text>
</comment>
<accession>A0ABP0H4D8</accession>
<evidence type="ECO:0000256" key="6">
    <source>
        <dbReference type="SAM" id="MobiDB-lite"/>
    </source>
</evidence>
<dbReference type="InterPro" id="IPR003591">
    <property type="entry name" value="Leu-rich_rpt_typical-subtyp"/>
</dbReference>
<dbReference type="EMBL" id="CAWYQH010000174">
    <property type="protein sequence ID" value="CAK8698413.1"/>
    <property type="molecule type" value="Genomic_DNA"/>
</dbReference>
<dbReference type="SMART" id="SM00409">
    <property type="entry name" value="IG"/>
    <property type="match status" value="8"/>
</dbReference>
<dbReference type="SMART" id="SM00408">
    <property type="entry name" value="IGc2"/>
    <property type="match status" value="7"/>
</dbReference>
<feature type="compositionally biased region" description="Low complexity" evidence="6">
    <location>
        <begin position="805"/>
        <end position="816"/>
    </location>
</feature>
<evidence type="ECO:0000256" key="5">
    <source>
        <dbReference type="ARBA" id="ARBA00023180"/>
    </source>
</evidence>
<feature type="domain" description="Ig-like" evidence="8">
    <location>
        <begin position="1147"/>
        <end position="1233"/>
    </location>
</feature>
<dbReference type="InterPro" id="IPR003599">
    <property type="entry name" value="Ig_sub"/>
</dbReference>
<feature type="domain" description="Ig-like" evidence="8">
    <location>
        <begin position="1383"/>
        <end position="1494"/>
    </location>
</feature>
<dbReference type="Pfam" id="PF00560">
    <property type="entry name" value="LRR_1"/>
    <property type="match status" value="1"/>
</dbReference>
<dbReference type="InterPro" id="IPR003598">
    <property type="entry name" value="Ig_sub2"/>
</dbReference>
<dbReference type="Gene3D" id="2.60.40.10">
    <property type="entry name" value="Immunoglobulins"/>
    <property type="match status" value="8"/>
</dbReference>
<feature type="domain" description="Ig-like" evidence="8">
    <location>
        <begin position="1039"/>
        <end position="1138"/>
    </location>
</feature>
<name>A0ABP0H4D8_CLALP</name>
<evidence type="ECO:0000256" key="4">
    <source>
        <dbReference type="ARBA" id="ARBA00023157"/>
    </source>
</evidence>
<dbReference type="SUPFAM" id="SSF48726">
    <property type="entry name" value="Immunoglobulin"/>
    <property type="match status" value="8"/>
</dbReference>
<feature type="domain" description="Ig-like" evidence="8">
    <location>
        <begin position="588"/>
        <end position="676"/>
    </location>
</feature>
<dbReference type="SUPFAM" id="SSF52058">
    <property type="entry name" value="L domain-like"/>
    <property type="match status" value="1"/>
</dbReference>
<feature type="compositionally biased region" description="Acidic residues" evidence="6">
    <location>
        <begin position="919"/>
        <end position="935"/>
    </location>
</feature>
<dbReference type="InterPro" id="IPR007110">
    <property type="entry name" value="Ig-like_dom"/>
</dbReference>
<keyword evidence="2" id="KW-0732">Signal</keyword>
<feature type="compositionally biased region" description="Basic residues" evidence="6">
    <location>
        <begin position="67"/>
        <end position="88"/>
    </location>
</feature>
<feature type="region of interest" description="Disordered" evidence="6">
    <location>
        <begin position="1334"/>
        <end position="1376"/>
    </location>
</feature>
<dbReference type="SMART" id="SM00369">
    <property type="entry name" value="LRR_TYP"/>
    <property type="match status" value="6"/>
</dbReference>
<feature type="compositionally biased region" description="Low complexity" evidence="6">
    <location>
        <begin position="1334"/>
        <end position="1347"/>
    </location>
</feature>
<feature type="compositionally biased region" description="Low complexity" evidence="6">
    <location>
        <begin position="787"/>
        <end position="798"/>
    </location>
</feature>
<dbReference type="Pfam" id="PF13927">
    <property type="entry name" value="Ig_3"/>
    <property type="match status" value="2"/>
</dbReference>